<feature type="region of interest" description="Disordered" evidence="7">
    <location>
        <begin position="298"/>
        <end position="388"/>
    </location>
</feature>
<feature type="region of interest" description="Disordered" evidence="7">
    <location>
        <begin position="411"/>
        <end position="505"/>
    </location>
</feature>
<feature type="compositionally biased region" description="Basic and acidic residues" evidence="7">
    <location>
        <begin position="358"/>
        <end position="377"/>
    </location>
</feature>
<dbReference type="EMBL" id="BLXT01004605">
    <property type="protein sequence ID" value="GFO15238.1"/>
    <property type="molecule type" value="Genomic_DNA"/>
</dbReference>
<dbReference type="InterPro" id="IPR001356">
    <property type="entry name" value="HD"/>
</dbReference>
<keyword evidence="10" id="KW-1185">Reference proteome</keyword>
<dbReference type="SMART" id="SM00389">
    <property type="entry name" value="HOX"/>
    <property type="match status" value="1"/>
</dbReference>
<dbReference type="GO" id="GO:0000981">
    <property type="term" value="F:DNA-binding transcription factor activity, RNA polymerase II-specific"/>
    <property type="evidence" value="ECO:0007669"/>
    <property type="project" value="InterPro"/>
</dbReference>
<gene>
    <name evidence="9" type="ORF">PoB_004174300</name>
</gene>
<dbReference type="InterPro" id="IPR009057">
    <property type="entry name" value="Homeodomain-like_sf"/>
</dbReference>
<evidence type="ECO:0000256" key="3">
    <source>
        <dbReference type="ARBA" id="ARBA00023155"/>
    </source>
</evidence>
<evidence type="ECO:0000256" key="6">
    <source>
        <dbReference type="RuleBase" id="RU000682"/>
    </source>
</evidence>
<dbReference type="InterPro" id="IPR020479">
    <property type="entry name" value="HD_metazoa"/>
</dbReference>
<organism evidence="9 10">
    <name type="scientific">Plakobranchus ocellatus</name>
    <dbReference type="NCBI Taxonomy" id="259542"/>
    <lineage>
        <taxon>Eukaryota</taxon>
        <taxon>Metazoa</taxon>
        <taxon>Spiralia</taxon>
        <taxon>Lophotrochozoa</taxon>
        <taxon>Mollusca</taxon>
        <taxon>Gastropoda</taxon>
        <taxon>Heterobranchia</taxon>
        <taxon>Euthyneura</taxon>
        <taxon>Panpulmonata</taxon>
        <taxon>Sacoglossa</taxon>
        <taxon>Placobranchoidea</taxon>
        <taxon>Plakobranchidae</taxon>
        <taxon>Plakobranchus</taxon>
    </lineage>
</organism>
<feature type="region of interest" description="Disordered" evidence="7">
    <location>
        <begin position="29"/>
        <end position="59"/>
    </location>
</feature>
<dbReference type="PANTHER" id="PTHR24333:SF8">
    <property type="entry name" value="HOMEOBOX PROTEIN CEH-62"/>
    <property type="match status" value="1"/>
</dbReference>
<name>A0AAV4B8T0_9GAST</name>
<dbReference type="InterPro" id="IPR017970">
    <property type="entry name" value="Homeobox_CS"/>
</dbReference>
<dbReference type="PRINTS" id="PR00024">
    <property type="entry name" value="HOMEOBOX"/>
</dbReference>
<feature type="compositionally biased region" description="Low complexity" evidence="7">
    <location>
        <begin position="415"/>
        <end position="426"/>
    </location>
</feature>
<dbReference type="GO" id="GO:0005634">
    <property type="term" value="C:nucleus"/>
    <property type="evidence" value="ECO:0007669"/>
    <property type="project" value="UniProtKB-SubCell"/>
</dbReference>
<dbReference type="AlphaFoldDB" id="A0AAV4B8T0"/>
<evidence type="ECO:0000256" key="1">
    <source>
        <dbReference type="ARBA" id="ARBA00004123"/>
    </source>
</evidence>
<evidence type="ECO:0000256" key="5">
    <source>
        <dbReference type="PROSITE-ProRule" id="PRU00108"/>
    </source>
</evidence>
<comment type="caution">
    <text evidence="9">The sequence shown here is derived from an EMBL/GenBank/DDBJ whole genome shotgun (WGS) entry which is preliminary data.</text>
</comment>
<dbReference type="Pfam" id="PF00046">
    <property type="entry name" value="Homeodomain"/>
    <property type="match status" value="1"/>
</dbReference>
<dbReference type="SUPFAM" id="SSF46689">
    <property type="entry name" value="Homeodomain-like"/>
    <property type="match status" value="1"/>
</dbReference>
<keyword evidence="2 5" id="KW-0238">DNA-binding</keyword>
<feature type="compositionally biased region" description="Basic residues" evidence="7">
    <location>
        <begin position="427"/>
        <end position="448"/>
    </location>
</feature>
<dbReference type="PROSITE" id="PS00027">
    <property type="entry name" value="HOMEOBOX_1"/>
    <property type="match status" value="1"/>
</dbReference>
<dbReference type="FunFam" id="1.10.10.60:FF:000373">
    <property type="entry name" value="Blast:Brain-specific homeobox protein"/>
    <property type="match status" value="1"/>
</dbReference>
<feature type="compositionally biased region" description="Low complexity" evidence="7">
    <location>
        <begin position="121"/>
        <end position="139"/>
    </location>
</feature>
<accession>A0AAV4B8T0</accession>
<dbReference type="PROSITE" id="PS50071">
    <property type="entry name" value="HOMEOBOX_2"/>
    <property type="match status" value="1"/>
</dbReference>
<comment type="subcellular location">
    <subcellularLocation>
        <location evidence="1 5 6">Nucleus</location>
    </subcellularLocation>
</comment>
<feature type="region of interest" description="Disordered" evidence="7">
    <location>
        <begin position="121"/>
        <end position="143"/>
    </location>
</feature>
<feature type="domain" description="Homeobox" evidence="8">
    <location>
        <begin position="245"/>
        <end position="305"/>
    </location>
</feature>
<keyword evidence="4 5" id="KW-0539">Nucleus</keyword>
<dbReference type="Proteomes" id="UP000735302">
    <property type="component" value="Unassembled WGS sequence"/>
</dbReference>
<feature type="compositionally biased region" description="Low complexity" evidence="7">
    <location>
        <begin position="342"/>
        <end position="351"/>
    </location>
</feature>
<protein>
    <submittedName>
        <fullName evidence="9">Brain-specific homeobox-like protein</fullName>
    </submittedName>
</protein>
<reference evidence="9 10" key="1">
    <citation type="journal article" date="2021" name="Elife">
        <title>Chloroplast acquisition without the gene transfer in kleptoplastic sea slugs, Plakobranchus ocellatus.</title>
        <authorList>
            <person name="Maeda T."/>
            <person name="Takahashi S."/>
            <person name="Yoshida T."/>
            <person name="Shimamura S."/>
            <person name="Takaki Y."/>
            <person name="Nagai Y."/>
            <person name="Toyoda A."/>
            <person name="Suzuki Y."/>
            <person name="Arimoto A."/>
            <person name="Ishii H."/>
            <person name="Satoh N."/>
            <person name="Nishiyama T."/>
            <person name="Hasebe M."/>
            <person name="Maruyama T."/>
            <person name="Minagawa J."/>
            <person name="Obokata J."/>
            <person name="Shigenobu S."/>
        </authorList>
    </citation>
    <scope>NUCLEOTIDE SEQUENCE [LARGE SCALE GENOMIC DNA]</scope>
</reference>
<evidence type="ECO:0000256" key="4">
    <source>
        <dbReference type="ARBA" id="ARBA00023242"/>
    </source>
</evidence>
<dbReference type="InterPro" id="IPR050848">
    <property type="entry name" value="Homeobox_TF"/>
</dbReference>
<evidence type="ECO:0000256" key="7">
    <source>
        <dbReference type="SAM" id="MobiDB-lite"/>
    </source>
</evidence>
<dbReference type="CDD" id="cd00086">
    <property type="entry name" value="homeodomain"/>
    <property type="match status" value="1"/>
</dbReference>
<dbReference type="GO" id="GO:0003677">
    <property type="term" value="F:DNA binding"/>
    <property type="evidence" value="ECO:0007669"/>
    <property type="project" value="UniProtKB-UniRule"/>
</dbReference>
<sequence length="505" mass="56794">MAVLGRKNTFNMLGLTKIDKRCGFRLVASQQQGHPRLSDPRSGQGAGDGARTRDRNISSDFRAVSPEIVPPTPLFKEASSFCWFRSCFEDNDYSPSHPVSFIRHQSSCWFPYSAGTSATITTTSATSTTSTTTPTTMTMPPFPELTRRHPTRFFIDDILVSKPKPLPREPPAPIISRPPFLDYAPFAAASLSGPCPLLLTPPFLSQGHASFLSGLQDHPAFLLNSARAGLPLSPLYHQDSPSKHCRRRKARTVFSDQQLTGLEKRFESQRYLSTPERMELASQLSLSETQVKTWFQNRRMKQKKIQRKSHDDDVGGRTTDNDEVMDTSREGADDSAGEEGHGTTTLETHVTMDSPGEAGERAGGGRDDLSDRSRSRETPLIGSISQRQDELRDLRHAHFLHGNLPPHLQLHHHLQQQQQQQHSLHQATHHHLFSHRRPNPQPTSRHRHSPEESKFSRKALDRELDSLRSRPLSDHEESEDEDDNEEINVVDPDQIDPVSPKPNVP</sequence>
<feature type="DNA-binding region" description="Homeobox" evidence="5">
    <location>
        <begin position="247"/>
        <end position="306"/>
    </location>
</feature>
<evidence type="ECO:0000259" key="8">
    <source>
        <dbReference type="PROSITE" id="PS50071"/>
    </source>
</evidence>
<dbReference type="PANTHER" id="PTHR24333">
    <property type="entry name" value="HOMEO BOX HB9 LIKE A-RELATED"/>
    <property type="match status" value="1"/>
</dbReference>
<dbReference type="Gene3D" id="1.10.10.60">
    <property type="entry name" value="Homeodomain-like"/>
    <property type="match status" value="1"/>
</dbReference>
<feature type="compositionally biased region" description="Acidic residues" evidence="7">
    <location>
        <begin position="476"/>
        <end position="488"/>
    </location>
</feature>
<feature type="compositionally biased region" description="Basic residues" evidence="7">
    <location>
        <begin position="298"/>
        <end position="307"/>
    </location>
</feature>
<keyword evidence="3 5" id="KW-0371">Homeobox</keyword>
<evidence type="ECO:0000256" key="2">
    <source>
        <dbReference type="ARBA" id="ARBA00023125"/>
    </source>
</evidence>
<evidence type="ECO:0000313" key="9">
    <source>
        <dbReference type="EMBL" id="GFO15238.1"/>
    </source>
</evidence>
<evidence type="ECO:0000313" key="10">
    <source>
        <dbReference type="Proteomes" id="UP000735302"/>
    </source>
</evidence>
<proteinExistence type="predicted"/>
<feature type="compositionally biased region" description="Basic and acidic residues" evidence="7">
    <location>
        <begin position="449"/>
        <end position="475"/>
    </location>
</feature>